<keyword evidence="2" id="KW-1185">Reference proteome</keyword>
<evidence type="ECO:0000313" key="2">
    <source>
        <dbReference type="Proteomes" id="UP000253689"/>
    </source>
</evidence>
<dbReference type="KEGG" id="sphh:SDAV_001500"/>
<protein>
    <submittedName>
        <fullName evidence="1">Uncharacterized protein</fullName>
    </submittedName>
</protein>
<dbReference type="AlphaFoldDB" id="A0A345DQH6"/>
<accession>A0A345DQH6</accession>
<dbReference type="Proteomes" id="UP000253689">
    <property type="component" value="Chromosome"/>
</dbReference>
<dbReference type="RefSeq" id="WP_114565075.1">
    <property type="nucleotide sequence ID" value="NZ_CP031088.1"/>
</dbReference>
<dbReference type="EMBL" id="CP031088">
    <property type="protein sequence ID" value="AXF96467.1"/>
    <property type="molecule type" value="Genomic_DNA"/>
</dbReference>
<name>A0A345DQH6_9MOLU</name>
<reference evidence="2" key="1">
    <citation type="submission" date="2018-07" db="EMBL/GenBank/DDBJ databases">
        <title>Complete Genome Sequence of Spiroplasma phoeniceum.</title>
        <authorList>
            <person name="Davis R.E."/>
            <person name="Shao J.Y."/>
            <person name="Zhao Y."/>
            <person name="Silver A."/>
            <person name="Stump z."/>
            <person name="Gasparich G."/>
        </authorList>
    </citation>
    <scope>NUCLEOTIDE SEQUENCE [LARGE SCALE GENOMIC DNA]</scope>
    <source>
        <strain evidence="2">P40</strain>
    </source>
</reference>
<organism evidence="1 2">
    <name type="scientific">Spiroplasma phoeniceum P40</name>
    <dbReference type="NCBI Taxonomy" id="1276259"/>
    <lineage>
        <taxon>Bacteria</taxon>
        <taxon>Bacillati</taxon>
        <taxon>Mycoplasmatota</taxon>
        <taxon>Mollicutes</taxon>
        <taxon>Entomoplasmatales</taxon>
        <taxon>Spiroplasmataceae</taxon>
        <taxon>Spiroplasma</taxon>
    </lineage>
</organism>
<gene>
    <name evidence="1" type="ORF">SDAV_001500</name>
</gene>
<sequence>MVTFRTISNKTTTFLEQKGTKLSNKRAYLYYLKLPFDNWQDEVDTKTAYFIKNTINQLEIELELVLLNDKYGGGKKIYVEKYVKDTNINNANIVINFDNVDLHKINEVIKDA</sequence>
<proteinExistence type="predicted"/>
<evidence type="ECO:0000313" key="1">
    <source>
        <dbReference type="EMBL" id="AXF96467.1"/>
    </source>
</evidence>